<name>A0A1R3IWV4_9ROSI</name>
<feature type="region of interest" description="Disordered" evidence="1">
    <location>
        <begin position="22"/>
        <end position="44"/>
    </location>
</feature>
<organism evidence="2 3">
    <name type="scientific">Corchorus olitorius</name>
    <dbReference type="NCBI Taxonomy" id="93759"/>
    <lineage>
        <taxon>Eukaryota</taxon>
        <taxon>Viridiplantae</taxon>
        <taxon>Streptophyta</taxon>
        <taxon>Embryophyta</taxon>
        <taxon>Tracheophyta</taxon>
        <taxon>Spermatophyta</taxon>
        <taxon>Magnoliopsida</taxon>
        <taxon>eudicotyledons</taxon>
        <taxon>Gunneridae</taxon>
        <taxon>Pentapetalae</taxon>
        <taxon>rosids</taxon>
        <taxon>malvids</taxon>
        <taxon>Malvales</taxon>
        <taxon>Malvaceae</taxon>
        <taxon>Grewioideae</taxon>
        <taxon>Apeibeae</taxon>
        <taxon>Corchorus</taxon>
    </lineage>
</organism>
<dbReference type="EMBL" id="AWUE01017428">
    <property type="protein sequence ID" value="OMO87062.1"/>
    <property type="molecule type" value="Genomic_DNA"/>
</dbReference>
<reference evidence="3" key="1">
    <citation type="submission" date="2013-09" db="EMBL/GenBank/DDBJ databases">
        <title>Corchorus olitorius genome sequencing.</title>
        <authorList>
            <person name="Alam M."/>
            <person name="Haque M.S."/>
            <person name="Islam M.S."/>
            <person name="Emdad E.M."/>
            <person name="Islam M.M."/>
            <person name="Ahmed B."/>
            <person name="Halim A."/>
            <person name="Hossen Q.M.M."/>
            <person name="Hossain M.Z."/>
            <person name="Ahmed R."/>
            <person name="Khan M.M."/>
            <person name="Islam R."/>
            <person name="Rashid M.M."/>
            <person name="Khan S.A."/>
            <person name="Rahman M.S."/>
            <person name="Alam M."/>
            <person name="Yahiya A.S."/>
            <person name="Khan M.S."/>
            <person name="Azam M.S."/>
            <person name="Haque T."/>
            <person name="Lashkar M.Z.H."/>
            <person name="Akhand A.I."/>
            <person name="Morshed G."/>
            <person name="Roy S."/>
            <person name="Uddin K.S."/>
            <person name="Rabeya T."/>
            <person name="Hossain A.S."/>
            <person name="Chowdhury A."/>
            <person name="Snigdha A.R."/>
            <person name="Mortoza M.S."/>
            <person name="Matin S.A."/>
            <person name="Hoque S.M.E."/>
            <person name="Islam M.K."/>
            <person name="Roy D.K."/>
            <person name="Haider R."/>
            <person name="Moosa M.M."/>
            <person name="Elias S.M."/>
            <person name="Hasan A.M."/>
            <person name="Jahan S."/>
            <person name="Shafiuddin M."/>
            <person name="Mahmood N."/>
            <person name="Shommy N.S."/>
        </authorList>
    </citation>
    <scope>NUCLEOTIDE SEQUENCE [LARGE SCALE GENOMIC DNA]</scope>
    <source>
        <strain evidence="3">cv. O-4</strain>
    </source>
</reference>
<sequence>MAEFCEMLETVVAKRDLAAKDMTDSPMSSNSKPPQNKAPPPAPGWPLASFSTAMAYGRVDFHRISGLDSSNHLHDCSQTIQGDLNDLSWATYVEAMRERIASAEFTNPLAQLAKDTPGHKCIKSQLYQIAAEYLGVGETSEHEEFTDCHDTLEMLPDENEFNEQPTVSLRTIYGTTRFQTMPILCKIKNHTLIALEDAGSTHNFLNTATAKFMGTIINPRAKIEVSIANGESMKALGCDIVLGIQWLVTLGPIVWDFEALNMQFQVNQQWREFQGIPPDGNQSQLKLSSISETFPVELENLLHQNAVIFKFLIGSHQ</sequence>
<proteinExistence type="predicted"/>
<dbReference type="Proteomes" id="UP000187203">
    <property type="component" value="Unassembled WGS sequence"/>
</dbReference>
<dbReference type="CDD" id="cd00303">
    <property type="entry name" value="retropepsin_like"/>
    <property type="match status" value="1"/>
</dbReference>
<comment type="caution">
    <text evidence="2">The sequence shown here is derived from an EMBL/GenBank/DDBJ whole genome shotgun (WGS) entry which is preliminary data.</text>
</comment>
<gene>
    <name evidence="2" type="ORF">COLO4_20814</name>
</gene>
<keyword evidence="3" id="KW-1185">Reference proteome</keyword>
<evidence type="ECO:0000313" key="3">
    <source>
        <dbReference type="Proteomes" id="UP000187203"/>
    </source>
</evidence>
<dbReference type="AlphaFoldDB" id="A0A1R3IWV4"/>
<evidence type="ECO:0000256" key="1">
    <source>
        <dbReference type="SAM" id="MobiDB-lite"/>
    </source>
</evidence>
<evidence type="ECO:0000313" key="2">
    <source>
        <dbReference type="EMBL" id="OMO87062.1"/>
    </source>
</evidence>
<evidence type="ECO:0008006" key="4">
    <source>
        <dbReference type="Google" id="ProtNLM"/>
    </source>
</evidence>
<accession>A0A1R3IWV4</accession>
<protein>
    <recommendedName>
        <fullName evidence="4">Retroviral aspartyl protease</fullName>
    </recommendedName>
</protein>